<evidence type="ECO:0000313" key="1">
    <source>
        <dbReference type="EMBL" id="GAA4153682.1"/>
    </source>
</evidence>
<gene>
    <name evidence="1" type="ORF">GCM10022286_00370</name>
</gene>
<reference evidence="1" key="2">
    <citation type="submission" date="2023-12" db="EMBL/GenBank/DDBJ databases">
        <authorList>
            <person name="Sun Q."/>
            <person name="Inoue M."/>
        </authorList>
    </citation>
    <scope>NUCLEOTIDE SEQUENCE</scope>
    <source>
        <strain evidence="1">JCM 17590</strain>
    </source>
</reference>
<organism evidence="1 2">
    <name type="scientific">Gryllotalpicola daejeonensis</name>
    <dbReference type="NCBI Taxonomy" id="993087"/>
    <lineage>
        <taxon>Bacteria</taxon>
        <taxon>Bacillati</taxon>
        <taxon>Actinomycetota</taxon>
        <taxon>Actinomycetes</taxon>
        <taxon>Micrococcales</taxon>
        <taxon>Microbacteriaceae</taxon>
        <taxon>Gryllotalpicola</taxon>
    </lineage>
</organism>
<proteinExistence type="predicted"/>
<dbReference type="EMBL" id="BAABBV010000001">
    <property type="protein sequence ID" value="GAA4153682.1"/>
    <property type="molecule type" value="Genomic_DNA"/>
</dbReference>
<accession>A0ABP7ZCX2</accession>
<name>A0ABP7ZCX2_9MICO</name>
<sequence length="176" mass="19090">MISSIAQPDSALDLRRLGKPDLDLALNELPDPGELILEASHESPAGTPAPITVAMIPTVLRRVHQGGFMWAFVSHRELTMDAQVGGDAGGRGMVVEICRQGGMFERLFAPGGSETTRFIRTGWGTVLEAPECEVMSFAQATAAVTAWCIEAVVLEGLALRRARFFDRERRAGLRRG</sequence>
<dbReference type="Proteomes" id="UP001415169">
    <property type="component" value="Unassembled WGS sequence"/>
</dbReference>
<keyword evidence="2" id="KW-1185">Reference proteome</keyword>
<reference evidence="1" key="1">
    <citation type="journal article" date="2014" name="Int. J. Syst. Evol. Microbiol.">
        <title>Complete genome of a new Firmicutes species belonging to the dominant human colonic microbiota ('Ruminococcus bicirculans') reveals two chromosomes and a selective capacity to utilize plant glucans.</title>
        <authorList>
            <consortium name="NISC Comparative Sequencing Program"/>
            <person name="Wegmann U."/>
            <person name="Louis P."/>
            <person name="Goesmann A."/>
            <person name="Henrissat B."/>
            <person name="Duncan S.H."/>
            <person name="Flint H.J."/>
        </authorList>
    </citation>
    <scope>NUCLEOTIDE SEQUENCE</scope>
    <source>
        <strain evidence="1">JCM 17590</strain>
    </source>
</reference>
<comment type="caution">
    <text evidence="1">The sequence shown here is derived from an EMBL/GenBank/DDBJ whole genome shotgun (WGS) entry which is preliminary data.</text>
</comment>
<protein>
    <submittedName>
        <fullName evidence="1">Uncharacterized protein</fullName>
    </submittedName>
</protein>
<dbReference type="RefSeq" id="WP_344789722.1">
    <property type="nucleotide sequence ID" value="NZ_BAABBV010000001.1"/>
</dbReference>
<evidence type="ECO:0000313" key="2">
    <source>
        <dbReference type="Proteomes" id="UP001415169"/>
    </source>
</evidence>